<feature type="compositionally biased region" description="Basic and acidic residues" evidence="1">
    <location>
        <begin position="1"/>
        <end position="16"/>
    </location>
</feature>
<dbReference type="EMBL" id="QJKJ01007891">
    <property type="protein sequence ID" value="RDX81584.1"/>
    <property type="molecule type" value="Genomic_DNA"/>
</dbReference>
<organism evidence="3 4">
    <name type="scientific">Mucuna pruriens</name>
    <name type="common">Velvet bean</name>
    <name type="synonym">Dolichos pruriens</name>
    <dbReference type="NCBI Taxonomy" id="157652"/>
    <lineage>
        <taxon>Eukaryota</taxon>
        <taxon>Viridiplantae</taxon>
        <taxon>Streptophyta</taxon>
        <taxon>Embryophyta</taxon>
        <taxon>Tracheophyta</taxon>
        <taxon>Spermatophyta</taxon>
        <taxon>Magnoliopsida</taxon>
        <taxon>eudicotyledons</taxon>
        <taxon>Gunneridae</taxon>
        <taxon>Pentapetalae</taxon>
        <taxon>rosids</taxon>
        <taxon>fabids</taxon>
        <taxon>Fabales</taxon>
        <taxon>Fabaceae</taxon>
        <taxon>Papilionoideae</taxon>
        <taxon>50 kb inversion clade</taxon>
        <taxon>NPAAA clade</taxon>
        <taxon>indigoferoid/millettioid clade</taxon>
        <taxon>Phaseoleae</taxon>
        <taxon>Mucuna</taxon>
    </lineage>
</organism>
<dbReference type="AlphaFoldDB" id="A0A371FTD7"/>
<evidence type="ECO:0000313" key="3">
    <source>
        <dbReference type="EMBL" id="RDX81584.1"/>
    </source>
</evidence>
<evidence type="ECO:0000313" key="4">
    <source>
        <dbReference type="Proteomes" id="UP000257109"/>
    </source>
</evidence>
<feature type="region of interest" description="Disordered" evidence="1">
    <location>
        <begin position="1"/>
        <end position="33"/>
    </location>
</feature>
<evidence type="ECO:0000256" key="1">
    <source>
        <dbReference type="SAM" id="MobiDB-lite"/>
    </source>
</evidence>
<reference evidence="3" key="1">
    <citation type="submission" date="2018-05" db="EMBL/GenBank/DDBJ databases">
        <title>Draft genome of Mucuna pruriens seed.</title>
        <authorList>
            <person name="Nnadi N.E."/>
            <person name="Vos R."/>
            <person name="Hasami M.H."/>
            <person name="Devisetty U.K."/>
            <person name="Aguiy J.C."/>
        </authorList>
    </citation>
    <scope>NUCLEOTIDE SEQUENCE [LARGE SCALE GENOMIC DNA]</scope>
    <source>
        <strain evidence="3">JCA_2017</strain>
    </source>
</reference>
<dbReference type="InterPro" id="IPR013103">
    <property type="entry name" value="RVT_2"/>
</dbReference>
<feature type="compositionally biased region" description="Polar residues" evidence="1">
    <location>
        <begin position="18"/>
        <end position="33"/>
    </location>
</feature>
<protein>
    <submittedName>
        <fullName evidence="3">Copia protein</fullName>
    </submittedName>
</protein>
<keyword evidence="4" id="KW-1185">Reference proteome</keyword>
<proteinExistence type="predicted"/>
<dbReference type="Proteomes" id="UP000257109">
    <property type="component" value="Unassembled WGS sequence"/>
</dbReference>
<accession>A0A371FTD7</accession>
<feature type="domain" description="Reverse transcriptase Ty1/copia-type" evidence="2">
    <location>
        <begin position="97"/>
        <end position="169"/>
    </location>
</feature>
<feature type="non-terminal residue" evidence="3">
    <location>
        <position position="1"/>
    </location>
</feature>
<sequence length="170" mass="18812">MEKEKDPGKRTREGAKNKPNNCAHLTQDEGTNSDSETVLLMAMTSNETQPRIPIEEEEELTIAPVFNKASVDLAVNSEGELIHSTLKAKAEPVEFDKAVTKQNGKEQARLVAKDFLQKVGIDYGEVYAPVARIETIRLVVAITTNASWSMHQLDVKSAFLNGPLEEVYVD</sequence>
<gene>
    <name evidence="3" type="primary">GIP</name>
    <name evidence="3" type="ORF">CR513_37719</name>
</gene>
<comment type="caution">
    <text evidence="3">The sequence shown here is derived from an EMBL/GenBank/DDBJ whole genome shotgun (WGS) entry which is preliminary data.</text>
</comment>
<dbReference type="STRING" id="157652.A0A371FTD7"/>
<name>A0A371FTD7_MUCPR</name>
<dbReference type="Pfam" id="PF07727">
    <property type="entry name" value="RVT_2"/>
    <property type="match status" value="1"/>
</dbReference>
<evidence type="ECO:0000259" key="2">
    <source>
        <dbReference type="Pfam" id="PF07727"/>
    </source>
</evidence>